<reference evidence="3" key="1">
    <citation type="submission" date="2014-04" db="EMBL/GenBank/DDBJ databases">
        <title>Evolutionary Origins and Diversification of the Mycorrhizal Mutualists.</title>
        <authorList>
            <consortium name="DOE Joint Genome Institute"/>
            <consortium name="Mycorrhizal Genomics Consortium"/>
            <person name="Kohler A."/>
            <person name="Kuo A."/>
            <person name="Nagy L.G."/>
            <person name="Floudas D."/>
            <person name="Copeland A."/>
            <person name="Barry K.W."/>
            <person name="Cichocki N."/>
            <person name="Veneault-Fourrey C."/>
            <person name="LaButti K."/>
            <person name="Lindquist E.A."/>
            <person name="Lipzen A."/>
            <person name="Lundell T."/>
            <person name="Morin E."/>
            <person name="Murat C."/>
            <person name="Riley R."/>
            <person name="Ohm R."/>
            <person name="Sun H."/>
            <person name="Tunlid A."/>
            <person name="Henrissat B."/>
            <person name="Grigoriev I.V."/>
            <person name="Hibbett D.S."/>
            <person name="Martin F."/>
        </authorList>
    </citation>
    <scope>NUCLEOTIDE SEQUENCE [LARGE SCALE GENOMIC DNA]</scope>
    <source>
        <strain evidence="3">FD-334 SS-4</strain>
    </source>
</reference>
<keyword evidence="3" id="KW-1185">Reference proteome</keyword>
<organism evidence="2 3">
    <name type="scientific">Hypholoma sublateritium (strain FD-334 SS-4)</name>
    <dbReference type="NCBI Taxonomy" id="945553"/>
    <lineage>
        <taxon>Eukaryota</taxon>
        <taxon>Fungi</taxon>
        <taxon>Dikarya</taxon>
        <taxon>Basidiomycota</taxon>
        <taxon>Agaricomycotina</taxon>
        <taxon>Agaricomycetes</taxon>
        <taxon>Agaricomycetidae</taxon>
        <taxon>Agaricales</taxon>
        <taxon>Agaricineae</taxon>
        <taxon>Strophariaceae</taxon>
        <taxon>Hypholoma</taxon>
    </lineage>
</organism>
<name>A0A0D2NTR1_HYPSF</name>
<evidence type="ECO:0000256" key="1">
    <source>
        <dbReference type="SAM" id="MobiDB-lite"/>
    </source>
</evidence>
<accession>A0A0D2NTR1</accession>
<evidence type="ECO:0000313" key="2">
    <source>
        <dbReference type="EMBL" id="KJA22234.1"/>
    </source>
</evidence>
<feature type="compositionally biased region" description="Basic residues" evidence="1">
    <location>
        <begin position="122"/>
        <end position="134"/>
    </location>
</feature>
<protein>
    <submittedName>
        <fullName evidence="2">Uncharacterized protein</fullName>
    </submittedName>
</protein>
<sequence length="141" mass="15550">MRMAIIQIRDLRMETEAIFSQRPATVIPMRQILCYSGTGPFIHRPASRRNVVVLAALACIDRWARVMLDRSHYALIAPSANLIHPGSRQAGIAGSAGNGSLSRKSGLQAVVWAVVPRTSGQRQHRARSPARRTRWASVEQG</sequence>
<dbReference type="EMBL" id="KN817551">
    <property type="protein sequence ID" value="KJA22234.1"/>
    <property type="molecule type" value="Genomic_DNA"/>
</dbReference>
<proteinExistence type="predicted"/>
<dbReference type="AlphaFoldDB" id="A0A0D2NTR1"/>
<dbReference type="Proteomes" id="UP000054270">
    <property type="component" value="Unassembled WGS sequence"/>
</dbReference>
<evidence type="ECO:0000313" key="3">
    <source>
        <dbReference type="Proteomes" id="UP000054270"/>
    </source>
</evidence>
<gene>
    <name evidence="2" type="ORF">HYPSUDRAFT_661074</name>
</gene>
<feature type="region of interest" description="Disordered" evidence="1">
    <location>
        <begin position="120"/>
        <end position="141"/>
    </location>
</feature>